<evidence type="ECO:0000259" key="1">
    <source>
        <dbReference type="Pfam" id="PF14655"/>
    </source>
</evidence>
<feature type="domain" description="Rab3-GAP regulatory subunit N-terminal" evidence="1">
    <location>
        <begin position="278"/>
        <end position="378"/>
    </location>
</feature>
<keyword evidence="3" id="KW-1185">Reference proteome</keyword>
<dbReference type="RefSeq" id="XP_005793713.1">
    <property type="nucleotide sequence ID" value="XM_005793656.1"/>
</dbReference>
<reference evidence="3" key="1">
    <citation type="journal article" date="2013" name="Nature">
        <title>Pan genome of the phytoplankton Emiliania underpins its global distribution.</title>
        <authorList>
            <person name="Read B.A."/>
            <person name="Kegel J."/>
            <person name="Klute M.J."/>
            <person name="Kuo A."/>
            <person name="Lefebvre S.C."/>
            <person name="Maumus F."/>
            <person name="Mayer C."/>
            <person name="Miller J."/>
            <person name="Monier A."/>
            <person name="Salamov A."/>
            <person name="Young J."/>
            <person name="Aguilar M."/>
            <person name="Claverie J.M."/>
            <person name="Frickenhaus S."/>
            <person name="Gonzalez K."/>
            <person name="Herman E.K."/>
            <person name="Lin Y.C."/>
            <person name="Napier J."/>
            <person name="Ogata H."/>
            <person name="Sarno A.F."/>
            <person name="Shmutz J."/>
            <person name="Schroeder D."/>
            <person name="de Vargas C."/>
            <person name="Verret F."/>
            <person name="von Dassow P."/>
            <person name="Valentin K."/>
            <person name="Van de Peer Y."/>
            <person name="Wheeler G."/>
            <person name="Dacks J.B."/>
            <person name="Delwiche C.F."/>
            <person name="Dyhrman S.T."/>
            <person name="Glockner G."/>
            <person name="John U."/>
            <person name="Richards T."/>
            <person name="Worden A.Z."/>
            <person name="Zhang X."/>
            <person name="Grigoriev I.V."/>
            <person name="Allen A.E."/>
            <person name="Bidle K."/>
            <person name="Borodovsky M."/>
            <person name="Bowler C."/>
            <person name="Brownlee C."/>
            <person name="Cock J.M."/>
            <person name="Elias M."/>
            <person name="Gladyshev V.N."/>
            <person name="Groth M."/>
            <person name="Guda C."/>
            <person name="Hadaegh A."/>
            <person name="Iglesias-Rodriguez M.D."/>
            <person name="Jenkins J."/>
            <person name="Jones B.M."/>
            <person name="Lawson T."/>
            <person name="Leese F."/>
            <person name="Lindquist E."/>
            <person name="Lobanov A."/>
            <person name="Lomsadze A."/>
            <person name="Malik S.B."/>
            <person name="Marsh M.E."/>
            <person name="Mackinder L."/>
            <person name="Mock T."/>
            <person name="Mueller-Roeber B."/>
            <person name="Pagarete A."/>
            <person name="Parker M."/>
            <person name="Probert I."/>
            <person name="Quesneville H."/>
            <person name="Raines C."/>
            <person name="Rensing S.A."/>
            <person name="Riano-Pachon D.M."/>
            <person name="Richier S."/>
            <person name="Rokitta S."/>
            <person name="Shiraiwa Y."/>
            <person name="Soanes D.M."/>
            <person name="van der Giezen M."/>
            <person name="Wahlund T.M."/>
            <person name="Williams B."/>
            <person name="Wilson W."/>
            <person name="Wolfe G."/>
            <person name="Wurch L.L."/>
        </authorList>
    </citation>
    <scope>NUCLEOTIDE SEQUENCE</scope>
</reference>
<sequence>MLVEDIIDLGLVSHFLGADPGAEDVVSAASHDGACTAFASGEVVVLMRREAPTSPTLLRAPGEHASAVVCLTVPAAAAVVAVVGYRSGALAVWSSDGSRLLRLHLHNSPLVQLAAQTLGGCDADGGTLLCLWAGGALCHVCAATLGEALTSRLASGGEGRGGRVATERLAACFRLLSVGERPSGGGWVGVASGGQLPSPPLEVDAALKGGRGEAERGREPPSLGLTLTDGASLQLHLVTVATAEAPPPAAADADAAAAATKATAGRVAAVGSTAAVRTWSDGGRVFEAVWPDPRKRYVAASDSLGRVLLLERATLVQLRVWKGYRSVQCGWLDALAPGGGLSAVLAIHAPRRELVEMWAVPAGVRLRAIATGPGCRLLAPAPPLAQAEEGGAPLRCYLLQPSGALSRLEPTETCDT</sequence>
<dbReference type="Pfam" id="PF14655">
    <property type="entry name" value="RAB3GAP2_N"/>
    <property type="match status" value="1"/>
</dbReference>
<accession>A0A0D3KZU9</accession>
<dbReference type="PaxDb" id="2903-EOD41284"/>
<proteinExistence type="predicted"/>
<dbReference type="GeneID" id="17286554"/>
<reference evidence="2" key="2">
    <citation type="submission" date="2024-10" db="UniProtKB">
        <authorList>
            <consortium name="EnsemblProtists"/>
        </authorList>
    </citation>
    <scope>IDENTIFICATION</scope>
</reference>
<evidence type="ECO:0000313" key="2">
    <source>
        <dbReference type="EnsemblProtists" id="EOD41284"/>
    </source>
</evidence>
<dbReference type="InterPro" id="IPR032839">
    <property type="entry name" value="RAB3GAP_N"/>
</dbReference>
<dbReference type="EnsemblProtists" id="EOD41284">
    <property type="protein sequence ID" value="EOD41284"/>
    <property type="gene ID" value="EMIHUDRAFT_97510"/>
</dbReference>
<dbReference type="OMA" id="ELVEMWA"/>
<dbReference type="Proteomes" id="UP000013827">
    <property type="component" value="Unassembled WGS sequence"/>
</dbReference>
<evidence type="ECO:0000313" key="3">
    <source>
        <dbReference type="Proteomes" id="UP000013827"/>
    </source>
</evidence>
<protein>
    <recommendedName>
        <fullName evidence="1">Rab3-GAP regulatory subunit N-terminal domain-containing protein</fullName>
    </recommendedName>
</protein>
<dbReference type="InterPro" id="IPR026059">
    <property type="entry name" value="Rab3GAP2"/>
</dbReference>
<dbReference type="eggNOG" id="KOG2727">
    <property type="taxonomic scope" value="Eukaryota"/>
</dbReference>
<dbReference type="PANTHER" id="PTHR12472:SF0">
    <property type="entry name" value="RAB3 GTPASE-ACTIVATING PROTEIN NON-CATALYTIC SUBUNIT"/>
    <property type="match status" value="1"/>
</dbReference>
<dbReference type="HOGENOM" id="CLU_054867_0_0_1"/>
<organism evidence="2 3">
    <name type="scientific">Emiliania huxleyi (strain CCMP1516)</name>
    <dbReference type="NCBI Taxonomy" id="280463"/>
    <lineage>
        <taxon>Eukaryota</taxon>
        <taxon>Haptista</taxon>
        <taxon>Haptophyta</taxon>
        <taxon>Prymnesiophyceae</taxon>
        <taxon>Isochrysidales</taxon>
        <taxon>Noelaerhabdaceae</taxon>
        <taxon>Emiliania</taxon>
    </lineage>
</organism>
<name>A0A0D3KZU9_EMIH1</name>
<dbReference type="AlphaFoldDB" id="A0A0D3KZU9"/>
<dbReference type="STRING" id="2903.R1G618"/>
<dbReference type="KEGG" id="ehx:EMIHUDRAFT_97510"/>
<dbReference type="PANTHER" id="PTHR12472">
    <property type="entry name" value="RAB3-GAP REGULATORY DOMAIN"/>
    <property type="match status" value="1"/>
</dbReference>